<comment type="caution">
    <text evidence="2">The sequence shown here is derived from an EMBL/GenBank/DDBJ whole genome shotgun (WGS) entry which is preliminary data.</text>
</comment>
<name>A0AAD9G6U1_BABDI</name>
<protein>
    <submittedName>
        <fullName evidence="2">Uncharacterized protein</fullName>
    </submittedName>
</protein>
<dbReference type="InterPro" id="IPR007720">
    <property type="entry name" value="PigQ/GPI1"/>
</dbReference>
<dbReference type="PANTHER" id="PTHR21329:SF3">
    <property type="entry name" value="PHOSPHATIDYLINOSITOL N-ACETYLGLUCOSAMINYLTRANSFERASE SUBUNIT Q"/>
    <property type="match status" value="1"/>
</dbReference>
<dbReference type="AlphaFoldDB" id="A0AAD9G6U1"/>
<keyword evidence="1" id="KW-0472">Membrane</keyword>
<sequence>MEELQNTVYITKAEYPKSCNRDGNRVFVGWYVQSLKSTIALASYPSYQRTDVAKILREVGSMPQLQHVFRRHGDLSLLEGFSLHSDDKGYIVNRWAGMHGHLQDLGKVVKYDIKDFRVISFKELTNLGSMNQRNKTCNDVHAPKQARISSYFIIGSTLIEHIDQQLAARAVETHGCRGNETAHVPERYHKRQNSTSCYLEATVCMLIIQVALHVSHCAKLMASAASLIGAPLIKKWLHKVTLVNVLCDRVAHLAQWQEAYDRLQQHTDVVEYVLARHELRQSVVSCAVDVFLGIVEFFFFRRTVVYSVNKVRLVLRNFYVSTLKHITYQFITRIGKYCKVNNEVAVFLARLLMSKIIVWQMLKPQIRKYFFIVSKLFQFSAILGLTCQIAVVTDIMAIETLHIAYAHCILSSITKWTQNYLFSLLQLFKGKKWNELKQALDSNDYTREQLFLGTVIFTLLLLIYPTIGMFYCMILVVYLPVVVAKGLLMGIIEVIYNIPSYFLAYSLLFPNRYKEHVYFTYDNELCEGDITSKKINSQGENNKVERGKGRLPPWRHLEVRCNAFSTSNVLKPLISGLQSCLRSSYFGRVPYE</sequence>
<accession>A0AAD9G6U1</accession>
<feature type="transmembrane region" description="Helical" evidence="1">
    <location>
        <begin position="449"/>
        <end position="481"/>
    </location>
</feature>
<keyword evidence="1" id="KW-1133">Transmembrane helix</keyword>
<dbReference type="GO" id="GO:0016020">
    <property type="term" value="C:membrane"/>
    <property type="evidence" value="ECO:0007669"/>
    <property type="project" value="InterPro"/>
</dbReference>
<gene>
    <name evidence="2" type="ORF">X943_001534</name>
</gene>
<evidence type="ECO:0000313" key="3">
    <source>
        <dbReference type="Proteomes" id="UP001195914"/>
    </source>
</evidence>
<dbReference type="GO" id="GO:0006506">
    <property type="term" value="P:GPI anchor biosynthetic process"/>
    <property type="evidence" value="ECO:0007669"/>
    <property type="project" value="InterPro"/>
</dbReference>
<dbReference type="Proteomes" id="UP001195914">
    <property type="component" value="Unassembled WGS sequence"/>
</dbReference>
<keyword evidence="1" id="KW-0812">Transmembrane</keyword>
<dbReference type="EMBL" id="JAHBMH010000073">
    <property type="protein sequence ID" value="KAK1932944.1"/>
    <property type="molecule type" value="Genomic_DNA"/>
</dbReference>
<evidence type="ECO:0000256" key="1">
    <source>
        <dbReference type="SAM" id="Phobius"/>
    </source>
</evidence>
<feature type="transmembrane region" description="Helical" evidence="1">
    <location>
        <begin position="369"/>
        <end position="391"/>
    </location>
</feature>
<feature type="transmembrane region" description="Helical" evidence="1">
    <location>
        <begin position="487"/>
        <end position="508"/>
    </location>
</feature>
<organism evidence="2 3">
    <name type="scientific">Babesia divergens</name>
    <dbReference type="NCBI Taxonomy" id="32595"/>
    <lineage>
        <taxon>Eukaryota</taxon>
        <taxon>Sar</taxon>
        <taxon>Alveolata</taxon>
        <taxon>Apicomplexa</taxon>
        <taxon>Aconoidasida</taxon>
        <taxon>Piroplasmida</taxon>
        <taxon>Babesiidae</taxon>
        <taxon>Babesia</taxon>
    </lineage>
</organism>
<reference evidence="2" key="2">
    <citation type="submission" date="2021-05" db="EMBL/GenBank/DDBJ databases">
        <authorList>
            <person name="Pain A."/>
        </authorList>
    </citation>
    <scope>NUCLEOTIDE SEQUENCE</scope>
    <source>
        <strain evidence="2">1802A</strain>
    </source>
</reference>
<dbReference type="Pfam" id="PF05024">
    <property type="entry name" value="Gpi1"/>
    <property type="match status" value="1"/>
</dbReference>
<proteinExistence type="predicted"/>
<evidence type="ECO:0000313" key="2">
    <source>
        <dbReference type="EMBL" id="KAK1932944.1"/>
    </source>
</evidence>
<reference evidence="2" key="1">
    <citation type="journal article" date="2014" name="Nucleic Acids Res.">
        <title>The evolutionary dynamics of variant antigen genes in Babesia reveal a history of genomic innovation underlying host-parasite interaction.</title>
        <authorList>
            <person name="Jackson A.P."/>
            <person name="Otto T.D."/>
            <person name="Darby A."/>
            <person name="Ramaprasad A."/>
            <person name="Xia D."/>
            <person name="Echaide I.E."/>
            <person name="Farber M."/>
            <person name="Gahlot S."/>
            <person name="Gamble J."/>
            <person name="Gupta D."/>
            <person name="Gupta Y."/>
            <person name="Jackson L."/>
            <person name="Malandrin L."/>
            <person name="Malas T.B."/>
            <person name="Moussa E."/>
            <person name="Nair M."/>
            <person name="Reid A.J."/>
            <person name="Sanders M."/>
            <person name="Sharma J."/>
            <person name="Tracey A."/>
            <person name="Quail M.A."/>
            <person name="Weir W."/>
            <person name="Wastling J.M."/>
            <person name="Hall N."/>
            <person name="Willadsen P."/>
            <person name="Lingelbach K."/>
            <person name="Shiels B."/>
            <person name="Tait A."/>
            <person name="Berriman M."/>
            <person name="Allred D.R."/>
            <person name="Pain A."/>
        </authorList>
    </citation>
    <scope>NUCLEOTIDE SEQUENCE</scope>
    <source>
        <strain evidence="2">1802A</strain>
    </source>
</reference>
<keyword evidence="3" id="KW-1185">Reference proteome</keyword>
<dbReference type="GO" id="GO:0005783">
    <property type="term" value="C:endoplasmic reticulum"/>
    <property type="evidence" value="ECO:0007669"/>
    <property type="project" value="TreeGrafter"/>
</dbReference>
<dbReference type="PANTHER" id="PTHR21329">
    <property type="entry name" value="PHOSPHATIDYLINOSITOL N-ACETYLGLUCOSAMINYLTRANSFERASE SUBUNIT Q-RELATED"/>
    <property type="match status" value="1"/>
</dbReference>